<protein>
    <recommendedName>
        <fullName evidence="3">Antibiotic biosynthesis monooxygenase</fullName>
    </recommendedName>
</protein>
<dbReference type="RefSeq" id="WP_344222735.1">
    <property type="nucleotide sequence ID" value="NZ_BAAAOS010000077.1"/>
</dbReference>
<reference evidence="2" key="1">
    <citation type="journal article" date="2019" name="Int. J. Syst. Evol. Microbiol.">
        <title>The Global Catalogue of Microorganisms (GCM) 10K type strain sequencing project: providing services to taxonomists for standard genome sequencing and annotation.</title>
        <authorList>
            <consortium name="The Broad Institute Genomics Platform"/>
            <consortium name="The Broad Institute Genome Sequencing Center for Infectious Disease"/>
            <person name="Wu L."/>
            <person name="Ma J."/>
        </authorList>
    </citation>
    <scope>NUCLEOTIDE SEQUENCE [LARGE SCALE GENOMIC DNA]</scope>
    <source>
        <strain evidence="2">JCM 14969</strain>
    </source>
</reference>
<organism evidence="1 2">
    <name type="scientific">Kribbella sancticallisti</name>
    <dbReference type="NCBI Taxonomy" id="460087"/>
    <lineage>
        <taxon>Bacteria</taxon>
        <taxon>Bacillati</taxon>
        <taxon>Actinomycetota</taxon>
        <taxon>Actinomycetes</taxon>
        <taxon>Propionibacteriales</taxon>
        <taxon>Kribbellaceae</taxon>
        <taxon>Kribbella</taxon>
    </lineage>
</organism>
<evidence type="ECO:0000313" key="2">
    <source>
        <dbReference type="Proteomes" id="UP001500393"/>
    </source>
</evidence>
<gene>
    <name evidence="1" type="ORF">GCM10009789_87590</name>
</gene>
<dbReference type="Proteomes" id="UP001500393">
    <property type="component" value="Unassembled WGS sequence"/>
</dbReference>
<accession>A0ABP4QWU3</accession>
<evidence type="ECO:0008006" key="3">
    <source>
        <dbReference type="Google" id="ProtNLM"/>
    </source>
</evidence>
<dbReference type="EMBL" id="BAAAOS010000077">
    <property type="protein sequence ID" value="GAA1620479.1"/>
    <property type="molecule type" value="Genomic_DNA"/>
</dbReference>
<keyword evidence="2" id="KW-1185">Reference proteome</keyword>
<comment type="caution">
    <text evidence="1">The sequence shown here is derived from an EMBL/GenBank/DDBJ whole genome shotgun (WGS) entry which is preliminary data.</text>
</comment>
<sequence length="100" mass="10942">MFIVQYATTPHAADHNQHLIQQVFAELHSQQPAGFAYASLRLADGVSFVHLVQADGDRTPLDGLGAFQRFQEGIGERITGPPVRSDATIVGSYRLLPEPE</sequence>
<name>A0ABP4QWU3_9ACTN</name>
<evidence type="ECO:0000313" key="1">
    <source>
        <dbReference type="EMBL" id="GAA1620479.1"/>
    </source>
</evidence>
<proteinExistence type="predicted"/>